<protein>
    <submittedName>
        <fullName evidence="1">Uncharacterized protein</fullName>
    </submittedName>
</protein>
<organism evidence="1 2">
    <name type="scientific">Microbacterium plantarum</name>
    <dbReference type="NCBI Taxonomy" id="1816425"/>
    <lineage>
        <taxon>Bacteria</taxon>
        <taxon>Bacillati</taxon>
        <taxon>Actinomycetota</taxon>
        <taxon>Actinomycetes</taxon>
        <taxon>Micrococcales</taxon>
        <taxon>Microbacteriaceae</taxon>
        <taxon>Microbacterium</taxon>
    </lineage>
</organism>
<reference evidence="1 2" key="1">
    <citation type="submission" date="2024-08" db="EMBL/GenBank/DDBJ databases">
        <title>Heavy metals resistant antinobacteria isolated from wastewater.</title>
        <authorList>
            <person name="Roman Ponce B."/>
            <person name="Blanco Mercado M.A."/>
            <person name="Avila Aldana I.N."/>
            <person name="Morales Arrieta S."/>
        </authorList>
    </citation>
    <scope>NUCLEOTIDE SEQUENCE [LARGE SCALE GENOMIC DNA]</scope>
    <source>
        <strain evidence="2">sma-1</strain>
    </source>
</reference>
<sequence length="114" mass="11887">MDIAHDTTVGQRHGGESVSAVANLVGWRVMERAARHWIMSLREEAEVESATPRAVDVVIAPAAGAYLQATASLVEALVDLRGSEDGLTGAEARGVDVREALNLALGIAASRLAA</sequence>
<accession>A0ABV5ESV4</accession>
<keyword evidence="2" id="KW-1185">Reference proteome</keyword>
<evidence type="ECO:0000313" key="1">
    <source>
        <dbReference type="EMBL" id="MFB8893023.1"/>
    </source>
</evidence>
<dbReference type="EMBL" id="JBHLHV010000001">
    <property type="protein sequence ID" value="MFB8893023.1"/>
    <property type="molecule type" value="Genomic_DNA"/>
</dbReference>
<comment type="caution">
    <text evidence="1">The sequence shown here is derived from an EMBL/GenBank/DDBJ whole genome shotgun (WGS) entry which is preliminary data.</text>
</comment>
<gene>
    <name evidence="1" type="ORF">AB7P39_09230</name>
</gene>
<dbReference type="Proteomes" id="UP001589643">
    <property type="component" value="Unassembled WGS sequence"/>
</dbReference>
<evidence type="ECO:0000313" key="2">
    <source>
        <dbReference type="Proteomes" id="UP001589643"/>
    </source>
</evidence>
<proteinExistence type="predicted"/>
<dbReference type="RefSeq" id="WP_378718464.1">
    <property type="nucleotide sequence ID" value="NZ_JBHLHV010000001.1"/>
</dbReference>
<name>A0ABV5ESV4_9MICO</name>